<feature type="compositionally biased region" description="Low complexity" evidence="1">
    <location>
        <begin position="1"/>
        <end position="18"/>
    </location>
</feature>
<protein>
    <recommendedName>
        <fullName evidence="4">Phytanoyl-CoA dioxygenase</fullName>
    </recommendedName>
</protein>
<evidence type="ECO:0000313" key="3">
    <source>
        <dbReference type="Proteomes" id="UP000824998"/>
    </source>
</evidence>
<feature type="region of interest" description="Disordered" evidence="1">
    <location>
        <begin position="288"/>
        <end position="314"/>
    </location>
</feature>
<reference evidence="2" key="1">
    <citation type="journal article" date="2021" name="IMA Fungus">
        <title>Genomic characterization of three marine fungi, including Emericellopsis atlantica sp. nov. with signatures of a generalist lifestyle and marine biomass degradation.</title>
        <authorList>
            <person name="Hagestad O.C."/>
            <person name="Hou L."/>
            <person name="Andersen J.H."/>
            <person name="Hansen E.H."/>
            <person name="Altermark B."/>
            <person name="Li C."/>
            <person name="Kuhnert E."/>
            <person name="Cox R.J."/>
            <person name="Crous P.W."/>
            <person name="Spatafora J.W."/>
            <person name="Lail K."/>
            <person name="Amirebrahimi M."/>
            <person name="Lipzen A."/>
            <person name="Pangilinan J."/>
            <person name="Andreopoulos W."/>
            <person name="Hayes R.D."/>
            <person name="Ng V."/>
            <person name="Grigoriev I.V."/>
            <person name="Jackson S.A."/>
            <person name="Sutton T.D.S."/>
            <person name="Dobson A.D.W."/>
            <person name="Rama T."/>
        </authorList>
    </citation>
    <scope>NUCLEOTIDE SEQUENCE</scope>
    <source>
        <strain evidence="2">TRa018bII</strain>
    </source>
</reference>
<comment type="caution">
    <text evidence="2">The sequence shown here is derived from an EMBL/GenBank/DDBJ whole genome shotgun (WGS) entry which is preliminary data.</text>
</comment>
<dbReference type="InterPro" id="IPR008775">
    <property type="entry name" value="Phytyl_CoA_dOase-like"/>
</dbReference>
<dbReference type="PANTHER" id="PTHR40470">
    <property type="entry name" value="PHYTANOYL-COA DIOXYGENASE FAMILY PROTEIN (AFU_ORTHOLOGUE AFUA_2G15850)"/>
    <property type="match status" value="1"/>
</dbReference>
<proteinExistence type="predicted"/>
<organism evidence="2 3">
    <name type="scientific">Amylocarpus encephaloides</name>
    <dbReference type="NCBI Taxonomy" id="45428"/>
    <lineage>
        <taxon>Eukaryota</taxon>
        <taxon>Fungi</taxon>
        <taxon>Dikarya</taxon>
        <taxon>Ascomycota</taxon>
        <taxon>Pezizomycotina</taxon>
        <taxon>Leotiomycetes</taxon>
        <taxon>Helotiales</taxon>
        <taxon>Helotiales incertae sedis</taxon>
        <taxon>Amylocarpus</taxon>
    </lineage>
</organism>
<dbReference type="EMBL" id="MU251743">
    <property type="protein sequence ID" value="KAG9229647.1"/>
    <property type="molecule type" value="Genomic_DNA"/>
</dbReference>
<dbReference type="PANTHER" id="PTHR40470:SF1">
    <property type="entry name" value="PHYTANOYL-COA DIOXYGENASE FAMILY PROTEIN (AFU_ORTHOLOGUE AFUA_2G15850)"/>
    <property type="match status" value="1"/>
</dbReference>
<dbReference type="Proteomes" id="UP000824998">
    <property type="component" value="Unassembled WGS sequence"/>
</dbReference>
<dbReference type="AlphaFoldDB" id="A0A9P8C178"/>
<accession>A0A9P8C178</accession>
<dbReference type="Pfam" id="PF05721">
    <property type="entry name" value="PhyH"/>
    <property type="match status" value="1"/>
</dbReference>
<dbReference type="SUPFAM" id="SSF51197">
    <property type="entry name" value="Clavaminate synthase-like"/>
    <property type="match status" value="1"/>
</dbReference>
<gene>
    <name evidence="2" type="ORF">BJ875DRAFT_183178</name>
</gene>
<dbReference type="Gene3D" id="2.60.120.620">
    <property type="entry name" value="q2cbj1_9rhob like domain"/>
    <property type="match status" value="1"/>
</dbReference>
<feature type="region of interest" description="Disordered" evidence="1">
    <location>
        <begin position="1"/>
        <end position="21"/>
    </location>
</feature>
<evidence type="ECO:0008006" key="4">
    <source>
        <dbReference type="Google" id="ProtNLM"/>
    </source>
</evidence>
<evidence type="ECO:0000313" key="2">
    <source>
        <dbReference type="EMBL" id="KAG9229647.1"/>
    </source>
</evidence>
<sequence>MATTTTTAGTTSLSTDNTSQTSLLGSLNRDGFVLIPSLLTPSQLQTLRSTTLEIDALARAGKWPHVRTLPKQFPPWTIPPGTNPAANGIWGVQFLMHPKLSPSTTFIQHYFSSPIINVVKELIECEDEELVLELFNLLVRPDEDFELVWHRDDIPWNASTEEEKERLGVGKPRERAWHAQWNLALHDDNSLIVIPGSHRRAKTDRERAAGPHETGLPGEIKVEMKAGDVVFYDNNILHRGKYDAGKPRATLHGSMGRIGGNPDRARNVLQHGIGEWVGQIDLSALEGKEKERAEGMRERLKSMGGHTGEYSLQG</sequence>
<name>A0A9P8C178_9HELO</name>
<keyword evidence="3" id="KW-1185">Reference proteome</keyword>
<feature type="compositionally biased region" description="Basic and acidic residues" evidence="1">
    <location>
        <begin position="288"/>
        <end position="301"/>
    </location>
</feature>
<dbReference type="OrthoDB" id="2106152at2759"/>
<evidence type="ECO:0000256" key="1">
    <source>
        <dbReference type="SAM" id="MobiDB-lite"/>
    </source>
</evidence>